<dbReference type="PANTHER" id="PTHR42307">
    <property type="entry name" value="PUP DEAMIDASE/DEPUPYLASE"/>
    <property type="match status" value="1"/>
</dbReference>
<dbReference type="PIRSF" id="PIRSF018077">
    <property type="entry name" value="UCP018077"/>
    <property type="match status" value="1"/>
</dbReference>
<proteinExistence type="inferred from homology"/>
<dbReference type="InterPro" id="IPR022366">
    <property type="entry name" value="Pup_deamidase"/>
</dbReference>
<dbReference type="GO" id="GO:0016811">
    <property type="term" value="F:hydrolase activity, acting on carbon-nitrogen (but not peptide) bonds, in linear amides"/>
    <property type="evidence" value="ECO:0007669"/>
    <property type="project" value="InterPro"/>
</dbReference>
<feature type="active site" description="Proton acceptor" evidence="2">
    <location>
        <position position="116"/>
    </location>
</feature>
<dbReference type="EMBL" id="UETB01000010">
    <property type="protein sequence ID" value="SSA44717.1"/>
    <property type="molecule type" value="Genomic_DNA"/>
</dbReference>
<sequence length="525" mass="57838">MTVHRMMGIETEYGVLQPGQPMANPMALSAAVVVAYAQTLGEGATARWDYEGEDPLADARGFRLDRAAAHPDQLTDSPAERAAALGRFHRRRPGADEPASAATSLVLTNGARLYVDHAHPEYSSPEVTGPRDAVRWDRAGEEVMRRAAAALAAEPAMPDVALYKNNVDGKGQSYGTHENYLMDREVPFGDVVRYLTPFLVTRQVFTGAGRVGLGQRSEVPGFQLSQRADYIENDVGLETTFNRPIINTRDEPHADASRYRRLHVIVGDANLLEVATWLKLATTSLVLWLLEQDAVPLALDAMALDDAVAETRLVSHDTTLTHRLTLADGRQMTALEIQRVYLDVIRDALGEDVDGETRDVLDRWESLLTRLGEDPMSCAAEVEWVAKIRLLEGMRRRDGIGWDDPRLAALDLQWSDVRPERSIYQRLAASGAVELVVSPEEVAEAVHAAPTDTRAWFRGETIRRYGAGVAAAGWESVVLDVPGEEHLVRLPMAEPARGSREHVGEALDASADVTTLLEELRRRHG</sequence>
<evidence type="ECO:0000313" key="3">
    <source>
        <dbReference type="EMBL" id="SSA44717.1"/>
    </source>
</evidence>
<gene>
    <name evidence="3" type="ORF">SAMN05216184_1106</name>
</gene>
<dbReference type="GO" id="GO:0005524">
    <property type="term" value="F:ATP binding"/>
    <property type="evidence" value="ECO:0007669"/>
    <property type="project" value="TreeGrafter"/>
</dbReference>
<dbReference type="PANTHER" id="PTHR42307:SF2">
    <property type="entry name" value="PUP DEAMIDASE_DEPUPYLASE"/>
    <property type="match status" value="1"/>
</dbReference>
<accession>A0A2Y9AQH1</accession>
<dbReference type="RefSeq" id="WP_110852995.1">
    <property type="nucleotide sequence ID" value="NZ_QKLZ01000010.1"/>
</dbReference>
<keyword evidence="4" id="KW-1185">Reference proteome</keyword>
<dbReference type="GO" id="GO:0019941">
    <property type="term" value="P:modification-dependent protein catabolic process"/>
    <property type="evidence" value="ECO:0007669"/>
    <property type="project" value="InterPro"/>
</dbReference>
<reference evidence="3 4" key="1">
    <citation type="submission" date="2016-10" db="EMBL/GenBank/DDBJ databases">
        <authorList>
            <person name="Cai Z."/>
        </authorList>
    </citation>
    <scope>NUCLEOTIDE SEQUENCE [LARGE SCALE GENOMIC DNA]</scope>
    <source>
        <strain evidence="3 4">CGMCC 1.10826</strain>
    </source>
</reference>
<evidence type="ECO:0000256" key="1">
    <source>
        <dbReference type="ARBA" id="ARBA00009114"/>
    </source>
</evidence>
<protein>
    <submittedName>
        <fullName evidence="3">Proteasome accessory factor A</fullName>
    </submittedName>
</protein>
<dbReference type="InterPro" id="IPR004347">
    <property type="entry name" value="Pup_ligase/deamidase"/>
</dbReference>
<dbReference type="GO" id="GO:0010498">
    <property type="term" value="P:proteasomal protein catabolic process"/>
    <property type="evidence" value="ECO:0007669"/>
    <property type="project" value="InterPro"/>
</dbReference>
<dbReference type="OrthoDB" id="9760627at2"/>
<dbReference type="AlphaFoldDB" id="A0A2Y9AQH1"/>
<dbReference type="GO" id="GO:0008233">
    <property type="term" value="F:peptidase activity"/>
    <property type="evidence" value="ECO:0007669"/>
    <property type="project" value="InterPro"/>
</dbReference>
<evidence type="ECO:0000313" key="4">
    <source>
        <dbReference type="Proteomes" id="UP000250222"/>
    </source>
</evidence>
<dbReference type="GO" id="GO:0000502">
    <property type="term" value="C:proteasome complex"/>
    <property type="evidence" value="ECO:0007669"/>
    <property type="project" value="UniProtKB-KW"/>
</dbReference>
<dbReference type="GO" id="GO:0070490">
    <property type="term" value="P:protein pupylation"/>
    <property type="evidence" value="ECO:0007669"/>
    <property type="project" value="TreeGrafter"/>
</dbReference>
<dbReference type="NCBIfam" id="TIGR03688">
    <property type="entry name" value="depupylase_Dop"/>
    <property type="match status" value="1"/>
</dbReference>
<name>A0A2Y9AQH1_9MICO</name>
<comment type="similarity">
    <text evidence="1">Belongs to the Pup ligase/Pup deamidase family. Pup deamidase subfamily.</text>
</comment>
<dbReference type="Pfam" id="PF03136">
    <property type="entry name" value="Pup_ligase"/>
    <property type="match status" value="1"/>
</dbReference>
<organism evidence="3 4">
    <name type="scientific">Georgenia satyanarayanai</name>
    <dbReference type="NCBI Taxonomy" id="860221"/>
    <lineage>
        <taxon>Bacteria</taxon>
        <taxon>Bacillati</taxon>
        <taxon>Actinomycetota</taxon>
        <taxon>Actinomycetes</taxon>
        <taxon>Micrococcales</taxon>
        <taxon>Bogoriellaceae</taxon>
        <taxon>Georgenia</taxon>
    </lineage>
</organism>
<evidence type="ECO:0000256" key="2">
    <source>
        <dbReference type="PIRSR" id="PIRSR018077-1"/>
    </source>
</evidence>
<keyword evidence="3" id="KW-0647">Proteasome</keyword>
<dbReference type="Proteomes" id="UP000250222">
    <property type="component" value="Unassembled WGS sequence"/>
</dbReference>